<dbReference type="GO" id="GO:0006259">
    <property type="term" value="P:DNA metabolic process"/>
    <property type="evidence" value="ECO:0007669"/>
    <property type="project" value="UniProtKB-ARBA"/>
</dbReference>
<evidence type="ECO:0000256" key="2">
    <source>
        <dbReference type="ARBA" id="ARBA00022801"/>
    </source>
</evidence>
<keyword evidence="2" id="KW-0378">Hydrolase</keyword>
<dbReference type="RefSeq" id="WP_095503995.1">
    <property type="nucleotide sequence ID" value="NZ_BSNC01000005.1"/>
</dbReference>
<name>A0AA37W1S8_9GAMM</name>
<dbReference type="EMBL" id="BSNC01000005">
    <property type="protein sequence ID" value="GLP96672.1"/>
    <property type="molecule type" value="Genomic_DNA"/>
</dbReference>
<accession>A0AA37W1S8</accession>
<dbReference type="SMART" id="SM00479">
    <property type="entry name" value="EXOIII"/>
    <property type="match status" value="1"/>
</dbReference>
<sequence>MPPWVWRWREWRAKHDWQRALLGGVREQWRTPVNQARLMVFDLEMTGLDAQQDQLLAIGMVPIIDGCILPGRGKHVYVQIDGSVGQSAVIHKIHDNQLEQALSPEQAFDWWCKQMAGFVPVAHHGGLDFGFLRVTAQRQTGQDFKMPWVDTLVLEQRRLTMREQTIKPGDLTLSACRQRYRLPQYQAHHALSDAFATAELLLAQLAQMGGSDKIEVGSLL</sequence>
<comment type="caution">
    <text evidence="5">The sequence shown here is derived from an EMBL/GenBank/DDBJ whole genome shotgun (WGS) entry which is preliminary data.</text>
</comment>
<organism evidence="5 6">
    <name type="scientific">Paraferrimonas sedimenticola</name>
    <dbReference type="NCBI Taxonomy" id="375674"/>
    <lineage>
        <taxon>Bacteria</taxon>
        <taxon>Pseudomonadati</taxon>
        <taxon>Pseudomonadota</taxon>
        <taxon>Gammaproteobacteria</taxon>
        <taxon>Alteromonadales</taxon>
        <taxon>Ferrimonadaceae</taxon>
        <taxon>Paraferrimonas</taxon>
    </lineage>
</organism>
<keyword evidence="3" id="KW-0269">Exonuclease</keyword>
<keyword evidence="1" id="KW-0540">Nuclease</keyword>
<dbReference type="InterPro" id="IPR013520">
    <property type="entry name" value="Ribonucl_H"/>
</dbReference>
<dbReference type="GO" id="GO:0003676">
    <property type="term" value="F:nucleic acid binding"/>
    <property type="evidence" value="ECO:0007669"/>
    <property type="project" value="InterPro"/>
</dbReference>
<dbReference type="Proteomes" id="UP001161422">
    <property type="component" value="Unassembled WGS sequence"/>
</dbReference>
<dbReference type="Pfam" id="PF00929">
    <property type="entry name" value="RNase_T"/>
    <property type="match status" value="1"/>
</dbReference>
<dbReference type="InterPro" id="IPR012337">
    <property type="entry name" value="RNaseH-like_sf"/>
</dbReference>
<reference evidence="5" key="1">
    <citation type="journal article" date="2014" name="Int. J. Syst. Evol. Microbiol.">
        <title>Complete genome sequence of Corynebacterium casei LMG S-19264T (=DSM 44701T), isolated from a smear-ripened cheese.</title>
        <authorList>
            <consortium name="US DOE Joint Genome Institute (JGI-PGF)"/>
            <person name="Walter F."/>
            <person name="Albersmeier A."/>
            <person name="Kalinowski J."/>
            <person name="Ruckert C."/>
        </authorList>
    </citation>
    <scope>NUCLEOTIDE SEQUENCE</scope>
    <source>
        <strain evidence="5">NBRC 101628</strain>
    </source>
</reference>
<evidence type="ECO:0000256" key="3">
    <source>
        <dbReference type="ARBA" id="ARBA00022839"/>
    </source>
</evidence>
<evidence type="ECO:0000259" key="4">
    <source>
        <dbReference type="SMART" id="SM00479"/>
    </source>
</evidence>
<reference evidence="5" key="2">
    <citation type="submission" date="2023-01" db="EMBL/GenBank/DDBJ databases">
        <title>Draft genome sequence of Paraferrimonas sedimenticola strain NBRC 101628.</title>
        <authorList>
            <person name="Sun Q."/>
            <person name="Mori K."/>
        </authorList>
    </citation>
    <scope>NUCLEOTIDE SEQUENCE</scope>
    <source>
        <strain evidence="5">NBRC 101628</strain>
    </source>
</reference>
<dbReference type="GO" id="GO:0005829">
    <property type="term" value="C:cytosol"/>
    <property type="evidence" value="ECO:0007669"/>
    <property type="project" value="TreeGrafter"/>
</dbReference>
<dbReference type="Gene3D" id="3.30.420.10">
    <property type="entry name" value="Ribonuclease H-like superfamily/Ribonuclease H"/>
    <property type="match status" value="1"/>
</dbReference>
<dbReference type="SUPFAM" id="SSF53098">
    <property type="entry name" value="Ribonuclease H-like"/>
    <property type="match status" value="1"/>
</dbReference>
<protein>
    <submittedName>
        <fullName evidence="5">DNA polymerase III subunit epsilon</fullName>
    </submittedName>
</protein>
<dbReference type="PANTHER" id="PTHR30231">
    <property type="entry name" value="DNA POLYMERASE III SUBUNIT EPSILON"/>
    <property type="match status" value="1"/>
</dbReference>
<feature type="domain" description="Exonuclease" evidence="4">
    <location>
        <begin position="37"/>
        <end position="210"/>
    </location>
</feature>
<gene>
    <name evidence="5" type="ORF">GCM10007895_19780</name>
</gene>
<dbReference type="CDD" id="cd06127">
    <property type="entry name" value="DEDDh"/>
    <property type="match status" value="1"/>
</dbReference>
<keyword evidence="6" id="KW-1185">Reference proteome</keyword>
<dbReference type="GO" id="GO:0008408">
    <property type="term" value="F:3'-5' exonuclease activity"/>
    <property type="evidence" value="ECO:0007669"/>
    <property type="project" value="TreeGrafter"/>
</dbReference>
<evidence type="ECO:0000313" key="5">
    <source>
        <dbReference type="EMBL" id="GLP96672.1"/>
    </source>
</evidence>
<dbReference type="PANTHER" id="PTHR30231:SF4">
    <property type="entry name" value="PROTEIN NEN2"/>
    <property type="match status" value="1"/>
</dbReference>
<proteinExistence type="predicted"/>
<evidence type="ECO:0000256" key="1">
    <source>
        <dbReference type="ARBA" id="ARBA00022722"/>
    </source>
</evidence>
<dbReference type="AlphaFoldDB" id="A0AA37W1S8"/>
<dbReference type="InterPro" id="IPR036397">
    <property type="entry name" value="RNaseH_sf"/>
</dbReference>
<evidence type="ECO:0000313" key="6">
    <source>
        <dbReference type="Proteomes" id="UP001161422"/>
    </source>
</evidence>